<dbReference type="InterPro" id="IPR003395">
    <property type="entry name" value="RecF/RecN/SMC_N"/>
</dbReference>
<dbReference type="Gene3D" id="3.40.50.300">
    <property type="entry name" value="P-loop containing nucleotide triphosphate hydrolases"/>
    <property type="match status" value="2"/>
</dbReference>
<dbReference type="PANTHER" id="PTHR11059">
    <property type="entry name" value="DNA REPAIR PROTEIN RECN"/>
    <property type="match status" value="1"/>
</dbReference>
<dbReference type="PIRSF" id="PIRSF003128">
    <property type="entry name" value="RecN"/>
    <property type="match status" value="1"/>
</dbReference>
<evidence type="ECO:0000256" key="7">
    <source>
        <dbReference type="ARBA" id="ARBA00023204"/>
    </source>
</evidence>
<accession>A0A9D1V8P5</accession>
<name>A0A9D1V8P5_9FIRM</name>
<dbReference type="GO" id="GO:0006310">
    <property type="term" value="P:DNA recombination"/>
    <property type="evidence" value="ECO:0007669"/>
    <property type="project" value="InterPro"/>
</dbReference>
<dbReference type="InterPro" id="IPR027417">
    <property type="entry name" value="P-loop_NTPase"/>
</dbReference>
<evidence type="ECO:0000256" key="8">
    <source>
        <dbReference type="ARBA" id="ARBA00033408"/>
    </source>
</evidence>
<dbReference type="SUPFAM" id="SSF52540">
    <property type="entry name" value="P-loop containing nucleoside triphosphate hydrolases"/>
    <property type="match status" value="1"/>
</dbReference>
<dbReference type="GO" id="GO:0006281">
    <property type="term" value="P:DNA repair"/>
    <property type="evidence" value="ECO:0007669"/>
    <property type="project" value="UniProtKB-KW"/>
</dbReference>
<dbReference type="Proteomes" id="UP000824204">
    <property type="component" value="Unassembled WGS sequence"/>
</dbReference>
<evidence type="ECO:0000259" key="10">
    <source>
        <dbReference type="Pfam" id="PF02463"/>
    </source>
</evidence>
<dbReference type="PANTHER" id="PTHR11059:SF0">
    <property type="entry name" value="DNA REPAIR PROTEIN RECN"/>
    <property type="match status" value="1"/>
</dbReference>
<evidence type="ECO:0000256" key="1">
    <source>
        <dbReference type="ARBA" id="ARBA00003618"/>
    </source>
</evidence>
<dbReference type="GO" id="GO:0043590">
    <property type="term" value="C:bacterial nucleoid"/>
    <property type="evidence" value="ECO:0007669"/>
    <property type="project" value="TreeGrafter"/>
</dbReference>
<reference evidence="11" key="1">
    <citation type="journal article" date="2021" name="PeerJ">
        <title>Extensive microbial diversity within the chicken gut microbiome revealed by metagenomics and culture.</title>
        <authorList>
            <person name="Gilroy R."/>
            <person name="Ravi A."/>
            <person name="Getino M."/>
            <person name="Pursley I."/>
            <person name="Horton D.L."/>
            <person name="Alikhan N.F."/>
            <person name="Baker D."/>
            <person name="Gharbi K."/>
            <person name="Hall N."/>
            <person name="Watson M."/>
            <person name="Adriaenssens E.M."/>
            <person name="Foster-Nyarko E."/>
            <person name="Jarju S."/>
            <person name="Secka A."/>
            <person name="Antonio M."/>
            <person name="Oren A."/>
            <person name="Chaudhuri R.R."/>
            <person name="La Ragione R."/>
            <person name="Hildebrand F."/>
            <person name="Pallen M.J."/>
        </authorList>
    </citation>
    <scope>NUCLEOTIDE SEQUENCE</scope>
    <source>
        <strain evidence="11">811</strain>
    </source>
</reference>
<organism evidence="11 12">
    <name type="scientific">Candidatus Borkfalkia faecipullorum</name>
    <dbReference type="NCBI Taxonomy" id="2838510"/>
    <lineage>
        <taxon>Bacteria</taxon>
        <taxon>Bacillati</taxon>
        <taxon>Bacillota</taxon>
        <taxon>Clostridia</taxon>
        <taxon>Christensenellales</taxon>
        <taxon>Christensenellaceae</taxon>
        <taxon>Candidatus Borkfalkia</taxon>
    </lineage>
</organism>
<reference evidence="11" key="2">
    <citation type="submission" date="2021-04" db="EMBL/GenBank/DDBJ databases">
        <authorList>
            <person name="Gilroy R."/>
        </authorList>
    </citation>
    <scope>NUCLEOTIDE SEQUENCE</scope>
    <source>
        <strain evidence="11">811</strain>
    </source>
</reference>
<comment type="similarity">
    <text evidence="2 9">Belongs to the RecN family.</text>
</comment>
<protein>
    <recommendedName>
        <fullName evidence="3 9">DNA repair protein RecN</fullName>
    </recommendedName>
    <alternativeName>
        <fullName evidence="8 9">Recombination protein N</fullName>
    </alternativeName>
</protein>
<comment type="function">
    <text evidence="1 9">May be involved in recombinational repair of damaged DNA.</text>
</comment>
<proteinExistence type="inferred from homology"/>
<keyword evidence="5 9" id="KW-0227">DNA damage</keyword>
<feature type="domain" description="RecF/RecN/SMC N-terminal" evidence="10">
    <location>
        <begin position="2"/>
        <end position="513"/>
    </location>
</feature>
<dbReference type="NCBIfam" id="TIGR00634">
    <property type="entry name" value="recN"/>
    <property type="match status" value="1"/>
</dbReference>
<dbReference type="AlphaFoldDB" id="A0A9D1V8P5"/>
<dbReference type="Pfam" id="PF02463">
    <property type="entry name" value="SMC_N"/>
    <property type="match status" value="1"/>
</dbReference>
<dbReference type="GO" id="GO:0009432">
    <property type="term" value="P:SOS response"/>
    <property type="evidence" value="ECO:0007669"/>
    <property type="project" value="TreeGrafter"/>
</dbReference>
<evidence type="ECO:0000256" key="6">
    <source>
        <dbReference type="ARBA" id="ARBA00022840"/>
    </source>
</evidence>
<evidence type="ECO:0000256" key="2">
    <source>
        <dbReference type="ARBA" id="ARBA00009441"/>
    </source>
</evidence>
<evidence type="ECO:0000313" key="11">
    <source>
        <dbReference type="EMBL" id="HIX08160.1"/>
    </source>
</evidence>
<dbReference type="InterPro" id="IPR004604">
    <property type="entry name" value="DNA_recomb/repair_RecN"/>
</dbReference>
<keyword evidence="7 9" id="KW-0234">DNA repair</keyword>
<evidence type="ECO:0000256" key="4">
    <source>
        <dbReference type="ARBA" id="ARBA00022741"/>
    </source>
</evidence>
<keyword evidence="4" id="KW-0547">Nucleotide-binding</keyword>
<dbReference type="GO" id="GO:0005524">
    <property type="term" value="F:ATP binding"/>
    <property type="evidence" value="ECO:0007669"/>
    <property type="project" value="UniProtKB-KW"/>
</dbReference>
<dbReference type="EMBL" id="DXFX01000085">
    <property type="protein sequence ID" value="HIX08160.1"/>
    <property type="molecule type" value="Genomic_DNA"/>
</dbReference>
<comment type="caution">
    <text evidence="11">The sequence shown here is derived from an EMBL/GenBank/DDBJ whole genome shotgun (WGS) entry which is preliminary data.</text>
</comment>
<evidence type="ECO:0000256" key="3">
    <source>
        <dbReference type="ARBA" id="ARBA00021315"/>
    </source>
</evidence>
<keyword evidence="6" id="KW-0067">ATP-binding</keyword>
<gene>
    <name evidence="11" type="primary">recN</name>
    <name evidence="11" type="ORF">H9741_06805</name>
</gene>
<evidence type="ECO:0000313" key="12">
    <source>
        <dbReference type="Proteomes" id="UP000824204"/>
    </source>
</evidence>
<evidence type="ECO:0000256" key="5">
    <source>
        <dbReference type="ARBA" id="ARBA00022763"/>
    </source>
</evidence>
<evidence type="ECO:0000256" key="9">
    <source>
        <dbReference type="PIRNR" id="PIRNR003128"/>
    </source>
</evidence>
<dbReference type="CDD" id="cd03241">
    <property type="entry name" value="ABC_RecN"/>
    <property type="match status" value="2"/>
</dbReference>
<sequence length="565" mass="62589">MLCRLTIKNVALIECAEIEFGKGLNVLSGETGSGKSVILDSINFVLGAKADKSMIRHGEKECSVEAVFLPLKDNPVFQVLQELEIDPDEEIIIFRKYTSDGRSVIKVNGCSVNATMLRKITSNLVDVHGQSEHFYLLSEANQLALLDKAAGQPLAQAKEKLSALLAQNREIRHKLSSLGGDEASRGRRLDILKFQLDEIDNASLKEGEEEQLLAKRLFFNNIEKIMRCIGEAAQMMGEEGGAVDALNGAKRSLSEISALDKEYAALCDRVESLALEAEDVAESLRSVSEDLVYDENAANEAEERLDLIKSLKKKYGATTQKIFAYRDSIAEEYDLLSHCDEEFSKLSAQLSENLSKVYQLCREITDLREKAAKEFCGRVEKELKTLNIKNAEFCAEFDPYTQEDAAHATSDGLDKMRFLFSANAGEPLKPLNKVISGGEMSRLMLAIKTKMSDINWISTYLFDEIDAGISGNTAKTVAEKFADIAKDKQILAVSHLAQISAMADQNYLISKSERDGKTLTEIRSLDEEGKRAELVRLLGGNEHSDAAKSLADELLQNCRNYKKIG</sequence>